<evidence type="ECO:0000313" key="1">
    <source>
        <dbReference type="EMBL" id="KAA8518678.1"/>
    </source>
</evidence>
<dbReference type="PANTHER" id="PTHR43383:SF2">
    <property type="entry name" value="AMIDOHYDROLASE 2 FAMILY PROTEIN"/>
    <property type="match status" value="1"/>
</dbReference>
<dbReference type="SUPFAM" id="SSF51556">
    <property type="entry name" value="Metallo-dependent hydrolases"/>
    <property type="match status" value="1"/>
</dbReference>
<keyword evidence="2" id="KW-1185">Reference proteome</keyword>
<reference evidence="1 2" key="1">
    <citation type="submission" date="2019-09" db="EMBL/GenBank/DDBJ databases">
        <title>A chromosome-level genome assembly of the Chinese tupelo Nyssa sinensis.</title>
        <authorList>
            <person name="Yang X."/>
            <person name="Kang M."/>
            <person name="Yang Y."/>
            <person name="Xiong H."/>
            <person name="Wang M."/>
            <person name="Zhang Z."/>
            <person name="Wang Z."/>
            <person name="Wu H."/>
            <person name="Ma T."/>
            <person name="Liu J."/>
            <person name="Xi Z."/>
        </authorList>
    </citation>
    <scope>NUCLEOTIDE SEQUENCE [LARGE SCALE GENOMIC DNA]</scope>
    <source>
        <strain evidence="1">J267</strain>
        <tissue evidence="1">Leaf</tissue>
    </source>
</reference>
<dbReference type="Proteomes" id="UP000325577">
    <property type="component" value="Linkage Group LG7"/>
</dbReference>
<evidence type="ECO:0000313" key="2">
    <source>
        <dbReference type="Proteomes" id="UP000325577"/>
    </source>
</evidence>
<dbReference type="OrthoDB" id="77835at2759"/>
<organism evidence="1 2">
    <name type="scientific">Nyssa sinensis</name>
    <dbReference type="NCBI Taxonomy" id="561372"/>
    <lineage>
        <taxon>Eukaryota</taxon>
        <taxon>Viridiplantae</taxon>
        <taxon>Streptophyta</taxon>
        <taxon>Embryophyta</taxon>
        <taxon>Tracheophyta</taxon>
        <taxon>Spermatophyta</taxon>
        <taxon>Magnoliopsida</taxon>
        <taxon>eudicotyledons</taxon>
        <taxon>Gunneridae</taxon>
        <taxon>Pentapetalae</taxon>
        <taxon>asterids</taxon>
        <taxon>Cornales</taxon>
        <taxon>Nyssaceae</taxon>
        <taxon>Nyssa</taxon>
    </lineage>
</organism>
<dbReference type="InterPro" id="IPR032466">
    <property type="entry name" value="Metal_Hydrolase"/>
</dbReference>
<dbReference type="EMBL" id="CM018050">
    <property type="protein sequence ID" value="KAA8518678.1"/>
    <property type="molecule type" value="Genomic_DNA"/>
</dbReference>
<dbReference type="PANTHER" id="PTHR43383">
    <property type="entry name" value="NODULIN 6"/>
    <property type="match status" value="1"/>
</dbReference>
<evidence type="ECO:0008006" key="3">
    <source>
        <dbReference type="Google" id="ProtNLM"/>
    </source>
</evidence>
<protein>
    <recommendedName>
        <fullName evidence="3">Amidohydrolase-related domain-containing protein</fullName>
    </recommendedName>
</protein>
<accession>A0A5J4ZM08</accession>
<dbReference type="Gene3D" id="3.20.20.140">
    <property type="entry name" value="Metal-dependent hydrolases"/>
    <property type="match status" value="2"/>
</dbReference>
<name>A0A5J4ZM08_9ASTE</name>
<dbReference type="AlphaFoldDB" id="A0A5J4ZM08"/>
<gene>
    <name evidence="1" type="ORF">F0562_016152</name>
</gene>
<proteinExistence type="predicted"/>
<sequence>MEKYEELKQAVERMEIVDAHAHDIFLDSTLPFHQWLTGTKGVALSHASLSLPLKRSLRDIAELYGSESSLHGIEEYRRCSGLQSIGSKCFRAARISAMLIDEEIGFDQKHDSEWHRSFTPVVGRILTIECLAEKILNEEMRNGSMWTLDSFDKIFMGKLKSVANGIDAEEGLIEVLSAGKPVRITNKSLVDYIFAVLEDKKFVKCHFVLLHASYPFSNEALYLASNHPQVYLDFGLAVSKLNVCGITSSVKELLKLAPIKKVMFSSDGYCNS</sequence>